<protein>
    <submittedName>
        <fullName evidence="1">DUF3606 domain-containing protein</fullName>
    </submittedName>
</protein>
<evidence type="ECO:0000313" key="1">
    <source>
        <dbReference type="EMBL" id="QQV77996.1"/>
    </source>
</evidence>
<proteinExistence type="predicted"/>
<dbReference type="KEGG" id="sari:H5J25_04430"/>
<evidence type="ECO:0000313" key="2">
    <source>
        <dbReference type="Proteomes" id="UP000595894"/>
    </source>
</evidence>
<dbReference type="InterPro" id="IPR022037">
    <property type="entry name" value="DUF3606"/>
</dbReference>
<dbReference type="Pfam" id="PF12244">
    <property type="entry name" value="DUF3606"/>
    <property type="match status" value="1"/>
</dbReference>
<dbReference type="RefSeq" id="WP_202094920.1">
    <property type="nucleotide sequence ID" value="NZ_CP061035.1"/>
</dbReference>
<gene>
    <name evidence="1" type="ORF">H5J25_04430</name>
</gene>
<dbReference type="Proteomes" id="UP000595894">
    <property type="component" value="Chromosome"/>
</dbReference>
<keyword evidence="2" id="KW-1185">Reference proteome</keyword>
<organism evidence="1 2">
    <name type="scientific">Sphingomonas aliaeris</name>
    <dbReference type="NCBI Taxonomy" id="2759526"/>
    <lineage>
        <taxon>Bacteria</taxon>
        <taxon>Pseudomonadati</taxon>
        <taxon>Pseudomonadota</taxon>
        <taxon>Alphaproteobacteria</taxon>
        <taxon>Sphingomonadales</taxon>
        <taxon>Sphingomonadaceae</taxon>
        <taxon>Sphingomonas</taxon>
    </lineage>
</organism>
<accession>A0A974S519</accession>
<dbReference type="EMBL" id="CP061035">
    <property type="protein sequence ID" value="QQV77996.1"/>
    <property type="molecule type" value="Genomic_DNA"/>
</dbReference>
<dbReference type="AlphaFoldDB" id="A0A974S519"/>
<sequence length="61" mass="6881">MADDKNNRGGQDRARVAGGEGYEVDYFARKHDISTEQAEELIRSVGNSREKLDEAAERLKK</sequence>
<reference evidence="2" key="1">
    <citation type="submission" date="2020-09" db="EMBL/GenBank/DDBJ databases">
        <title>Sphingomonas sp., a new species isolated from pork steak.</title>
        <authorList>
            <person name="Heidler von Heilborn D."/>
        </authorList>
    </citation>
    <scope>NUCLEOTIDE SEQUENCE [LARGE SCALE GENOMIC DNA]</scope>
</reference>
<name>A0A974S519_9SPHN</name>